<sequence>MAKRILASLHHHLLRPHAHLPSLGVSCSRLISTTTVTSNSSNDEIPSDLLMPKKTAFIPDRNQGVYQDVVIPVTNFHFENKGLMSLAGDVFDVPIRKDIVHRVVRWQLAKRQQGTHSTKTISEVSGTGRKPHPQKGTGRARQGSRRSPHMRGGSTMHGPKPRSHAFKLNKKVRRLGLKIALSARAAEGKLVIFDDLEVPTHKTKNIVHWVNGLDDSKKLLLVDDGVINEKLKLATQNIHYVNVLPSIGLNVYSILQHDTLVMSRAAVNRIVERMNTPIKR</sequence>
<dbReference type="InterPro" id="IPR013005">
    <property type="entry name" value="Ribosomal_uL4-like"/>
</dbReference>
<dbReference type="GeneID" id="110779002"/>
<dbReference type="OrthoDB" id="275876at2759"/>
<evidence type="ECO:0000256" key="1">
    <source>
        <dbReference type="ARBA" id="ARBA00010528"/>
    </source>
</evidence>
<dbReference type="GO" id="GO:0005840">
    <property type="term" value="C:ribosome"/>
    <property type="evidence" value="ECO:0007669"/>
    <property type="project" value="UniProtKB-KW"/>
</dbReference>
<dbReference type="KEGG" id="soe:110779002"/>
<accession>A0A9R0HYJ6</accession>
<dbReference type="FunFam" id="3.40.1370.10:FF:000006">
    <property type="entry name" value="50S ribosomal protein L4"/>
    <property type="match status" value="1"/>
</dbReference>
<dbReference type="InterPro" id="IPR023574">
    <property type="entry name" value="Ribosomal_uL4_dom_sf"/>
</dbReference>
<dbReference type="Proteomes" id="UP000813463">
    <property type="component" value="Chromosome 1"/>
</dbReference>
<evidence type="ECO:0000256" key="4">
    <source>
        <dbReference type="ARBA" id="ARBA00040565"/>
    </source>
</evidence>
<comment type="similarity">
    <text evidence="1">Belongs to the universal ribosomal protein uL4 family.</text>
</comment>
<keyword evidence="6" id="KW-1185">Reference proteome</keyword>
<dbReference type="GO" id="GO:0003735">
    <property type="term" value="F:structural constituent of ribosome"/>
    <property type="evidence" value="ECO:0000318"/>
    <property type="project" value="GO_Central"/>
</dbReference>
<organism evidence="6 7">
    <name type="scientific">Spinacia oleracea</name>
    <name type="common">Spinach</name>
    <dbReference type="NCBI Taxonomy" id="3562"/>
    <lineage>
        <taxon>Eukaryota</taxon>
        <taxon>Viridiplantae</taxon>
        <taxon>Streptophyta</taxon>
        <taxon>Embryophyta</taxon>
        <taxon>Tracheophyta</taxon>
        <taxon>Spermatophyta</taxon>
        <taxon>Magnoliopsida</taxon>
        <taxon>eudicotyledons</taxon>
        <taxon>Gunneridae</taxon>
        <taxon>Pentapetalae</taxon>
        <taxon>Caryophyllales</taxon>
        <taxon>Chenopodiaceae</taxon>
        <taxon>Chenopodioideae</taxon>
        <taxon>Anserineae</taxon>
        <taxon>Spinacia</taxon>
    </lineage>
</organism>
<evidence type="ECO:0000313" key="7">
    <source>
        <dbReference type="RefSeq" id="XP_021839226.1"/>
    </source>
</evidence>
<protein>
    <recommendedName>
        <fullName evidence="4">Large ribosomal subunit protein uL4m</fullName>
    </recommendedName>
</protein>
<evidence type="ECO:0000313" key="6">
    <source>
        <dbReference type="Proteomes" id="UP000813463"/>
    </source>
</evidence>
<evidence type="ECO:0000256" key="3">
    <source>
        <dbReference type="ARBA" id="ARBA00023274"/>
    </source>
</evidence>
<dbReference type="SUPFAM" id="SSF52166">
    <property type="entry name" value="Ribosomal protein L4"/>
    <property type="match status" value="1"/>
</dbReference>
<feature type="compositionally biased region" description="Polar residues" evidence="5">
    <location>
        <begin position="111"/>
        <end position="125"/>
    </location>
</feature>
<proteinExistence type="inferred from homology"/>
<dbReference type="PROSITE" id="PS51257">
    <property type="entry name" value="PROKAR_LIPOPROTEIN"/>
    <property type="match status" value="1"/>
</dbReference>
<name>A0A9R0HYJ6_SPIOL</name>
<evidence type="ECO:0000256" key="5">
    <source>
        <dbReference type="SAM" id="MobiDB-lite"/>
    </source>
</evidence>
<dbReference type="RefSeq" id="XP_021839226.1">
    <property type="nucleotide sequence ID" value="XM_021983534.2"/>
</dbReference>
<dbReference type="NCBIfam" id="TIGR03953">
    <property type="entry name" value="rplD_bact"/>
    <property type="match status" value="1"/>
</dbReference>
<dbReference type="GO" id="GO:0006412">
    <property type="term" value="P:translation"/>
    <property type="evidence" value="ECO:0007669"/>
    <property type="project" value="InterPro"/>
</dbReference>
<dbReference type="Pfam" id="PF00573">
    <property type="entry name" value="Ribosomal_L4"/>
    <property type="match status" value="1"/>
</dbReference>
<dbReference type="AlphaFoldDB" id="A0A9R0HYJ6"/>
<evidence type="ECO:0000256" key="2">
    <source>
        <dbReference type="ARBA" id="ARBA00022980"/>
    </source>
</evidence>
<reference evidence="7" key="2">
    <citation type="submission" date="2025-08" db="UniProtKB">
        <authorList>
            <consortium name="RefSeq"/>
        </authorList>
    </citation>
    <scope>IDENTIFICATION</scope>
    <source>
        <tissue evidence="7">Leaf</tissue>
    </source>
</reference>
<dbReference type="PANTHER" id="PTHR10746:SF6">
    <property type="entry name" value="LARGE RIBOSOMAL SUBUNIT PROTEIN UL4M"/>
    <property type="match status" value="1"/>
</dbReference>
<dbReference type="PANTHER" id="PTHR10746">
    <property type="entry name" value="50S RIBOSOMAL PROTEIN L4"/>
    <property type="match status" value="1"/>
</dbReference>
<dbReference type="InterPro" id="IPR002136">
    <property type="entry name" value="Ribosomal_uL4"/>
</dbReference>
<keyword evidence="2" id="KW-0689">Ribosomal protein</keyword>
<gene>
    <name evidence="7" type="primary">LOC110779002</name>
</gene>
<dbReference type="Gene3D" id="3.40.1370.10">
    <property type="match status" value="1"/>
</dbReference>
<keyword evidence="3" id="KW-0687">Ribonucleoprotein</keyword>
<dbReference type="GO" id="GO:1990904">
    <property type="term" value="C:ribonucleoprotein complex"/>
    <property type="evidence" value="ECO:0007669"/>
    <property type="project" value="UniProtKB-KW"/>
</dbReference>
<dbReference type="HAMAP" id="MF_01328_B">
    <property type="entry name" value="Ribosomal_uL4_B"/>
    <property type="match status" value="1"/>
</dbReference>
<reference evidence="6" key="1">
    <citation type="journal article" date="2021" name="Nat. Commun.">
        <title>Genomic analyses provide insights into spinach domestication and the genetic basis of agronomic traits.</title>
        <authorList>
            <person name="Cai X."/>
            <person name="Sun X."/>
            <person name="Xu C."/>
            <person name="Sun H."/>
            <person name="Wang X."/>
            <person name="Ge C."/>
            <person name="Zhang Z."/>
            <person name="Wang Q."/>
            <person name="Fei Z."/>
            <person name="Jiao C."/>
            <person name="Wang Q."/>
        </authorList>
    </citation>
    <scope>NUCLEOTIDE SEQUENCE [LARGE SCALE GENOMIC DNA]</scope>
    <source>
        <strain evidence="6">cv. Varoflay</strain>
    </source>
</reference>
<feature type="region of interest" description="Disordered" evidence="5">
    <location>
        <begin position="111"/>
        <end position="166"/>
    </location>
</feature>